<dbReference type="CDD" id="cd04301">
    <property type="entry name" value="NAT_SF"/>
    <property type="match status" value="1"/>
</dbReference>
<feature type="domain" description="N-acetyltransferase" evidence="1">
    <location>
        <begin position="1"/>
        <end position="153"/>
    </location>
</feature>
<dbReference type="PANTHER" id="PTHR43451:SF1">
    <property type="entry name" value="ACETYLTRANSFERASE"/>
    <property type="match status" value="1"/>
</dbReference>
<dbReference type="AlphaFoldDB" id="A0A1G5F8P3"/>
<dbReference type="RefSeq" id="WP_091141391.1">
    <property type="nucleotide sequence ID" value="NZ_FMVF01000005.1"/>
</dbReference>
<protein>
    <submittedName>
        <fullName evidence="2">Putative acetyltransferase</fullName>
    </submittedName>
</protein>
<evidence type="ECO:0000313" key="3">
    <source>
        <dbReference type="Proteomes" id="UP000199354"/>
    </source>
</evidence>
<dbReference type="OrthoDB" id="424368at2"/>
<gene>
    <name evidence="2" type="ORF">SAMN02927903_01195</name>
</gene>
<dbReference type="InterPro" id="IPR016181">
    <property type="entry name" value="Acyl_CoA_acyltransferase"/>
</dbReference>
<keyword evidence="2" id="KW-0808">Transferase</keyword>
<dbReference type="InterPro" id="IPR000182">
    <property type="entry name" value="GNAT_dom"/>
</dbReference>
<dbReference type="STRING" id="490189.SAMN02927903_01195"/>
<dbReference type="Gene3D" id="3.40.630.30">
    <property type="match status" value="1"/>
</dbReference>
<dbReference type="Pfam" id="PF13673">
    <property type="entry name" value="Acetyltransf_10"/>
    <property type="match status" value="1"/>
</dbReference>
<dbReference type="SUPFAM" id="SSF55729">
    <property type="entry name" value="Acyl-CoA N-acyltransferases (Nat)"/>
    <property type="match status" value="1"/>
</dbReference>
<reference evidence="2 3" key="1">
    <citation type="submission" date="2016-10" db="EMBL/GenBank/DDBJ databases">
        <authorList>
            <person name="de Groot N.N."/>
        </authorList>
    </citation>
    <scope>NUCLEOTIDE SEQUENCE [LARGE SCALE GENOMIC DNA]</scope>
    <source>
        <strain evidence="2 3">CGMCC 1.7031</strain>
    </source>
</reference>
<keyword evidence="3" id="KW-1185">Reference proteome</keyword>
<dbReference type="GO" id="GO:0016747">
    <property type="term" value="F:acyltransferase activity, transferring groups other than amino-acyl groups"/>
    <property type="evidence" value="ECO:0007669"/>
    <property type="project" value="InterPro"/>
</dbReference>
<sequence>MRMRMATPNDLPEMQKLYVDTIQSVCNADYTPEQIGVWTSSVANTARWEKILREQMVVLAEKNNKIIGYGTLLDDQYIDLFYVHKDHQRQGIAYRILSQIESQAQRAGTRKIWSEVSITAKPFFEKSGFKVLAQQHNLLRGVELINFRMEKTM</sequence>
<organism evidence="2 3">
    <name type="scientific">Flavobacterium caeni</name>
    <dbReference type="NCBI Taxonomy" id="490189"/>
    <lineage>
        <taxon>Bacteria</taxon>
        <taxon>Pseudomonadati</taxon>
        <taxon>Bacteroidota</taxon>
        <taxon>Flavobacteriia</taxon>
        <taxon>Flavobacteriales</taxon>
        <taxon>Flavobacteriaceae</taxon>
        <taxon>Flavobacterium</taxon>
    </lineage>
</organism>
<dbReference type="EMBL" id="FMVF01000005">
    <property type="protein sequence ID" value="SCY35018.1"/>
    <property type="molecule type" value="Genomic_DNA"/>
</dbReference>
<evidence type="ECO:0000259" key="1">
    <source>
        <dbReference type="PROSITE" id="PS51186"/>
    </source>
</evidence>
<accession>A0A1G5F8P3</accession>
<evidence type="ECO:0000313" key="2">
    <source>
        <dbReference type="EMBL" id="SCY35018.1"/>
    </source>
</evidence>
<dbReference type="PROSITE" id="PS51186">
    <property type="entry name" value="GNAT"/>
    <property type="match status" value="1"/>
</dbReference>
<name>A0A1G5F8P3_9FLAO</name>
<proteinExistence type="predicted"/>
<dbReference type="Proteomes" id="UP000199354">
    <property type="component" value="Unassembled WGS sequence"/>
</dbReference>
<dbReference type="InterPro" id="IPR052564">
    <property type="entry name" value="N-acetyltrans/Recomb-assoc"/>
</dbReference>
<dbReference type="PANTHER" id="PTHR43451">
    <property type="entry name" value="ACETYLTRANSFERASE (GNAT) FAMILY PROTEIN"/>
    <property type="match status" value="1"/>
</dbReference>